<dbReference type="RefSeq" id="WP_231336000.1">
    <property type="nucleotide sequence ID" value="NZ_CP059572.1"/>
</dbReference>
<feature type="region of interest" description="Disordered" evidence="1">
    <location>
        <begin position="48"/>
        <end position="82"/>
    </location>
</feature>
<protein>
    <submittedName>
        <fullName evidence="3">Uncharacterized protein</fullName>
    </submittedName>
</protein>
<proteinExistence type="predicted"/>
<evidence type="ECO:0000313" key="3">
    <source>
        <dbReference type="EMBL" id="QXJ22671.1"/>
    </source>
</evidence>
<accession>A0ABX8QV29</accession>
<sequence>METVPTHRGALRPRHRYGLLHALARLIVVTGFAVAGWLALSALSDTASAAQPGGAGQSDHPAGGRRAAPGEARGPAEARGTAAEGGLATVRHLTGDGTRPAGHLTAAVERDMRELGDDPVAYTTARGRDVLGDKDRAVRTVGDLAATGVHRLRPAVRAAAPIGLVPEVAGPRPALRDGLLTRAQAPGPVPLTAASAGSAARASGGAVTASHADARQGTVATADGRRHYGAEHRAPAAPGPVLPSGQDDPRSGALSGGHQLGPIADLRADRHAAAPPAPGTGLFHPSALADLAAPGGPAVVPD</sequence>
<feature type="region of interest" description="Disordered" evidence="1">
    <location>
        <begin position="231"/>
        <end position="285"/>
    </location>
</feature>
<keyword evidence="2" id="KW-1133">Transmembrane helix</keyword>
<name>A0ABX8QV29_9ACTN</name>
<gene>
    <name evidence="3" type="ORF">AGRA3207_003714</name>
</gene>
<evidence type="ECO:0000313" key="4">
    <source>
        <dbReference type="Proteomes" id="UP001049518"/>
    </source>
</evidence>
<feature type="compositionally biased region" description="Low complexity" evidence="1">
    <location>
        <begin position="64"/>
        <end position="82"/>
    </location>
</feature>
<evidence type="ECO:0000256" key="2">
    <source>
        <dbReference type="SAM" id="Phobius"/>
    </source>
</evidence>
<keyword evidence="2" id="KW-0812">Transmembrane</keyword>
<keyword evidence="4" id="KW-1185">Reference proteome</keyword>
<evidence type="ECO:0000256" key="1">
    <source>
        <dbReference type="SAM" id="MobiDB-lite"/>
    </source>
</evidence>
<dbReference type="EMBL" id="CP059572">
    <property type="protein sequence ID" value="QXJ22671.1"/>
    <property type="molecule type" value="Genomic_DNA"/>
</dbReference>
<reference evidence="3" key="1">
    <citation type="submission" date="2020-07" db="EMBL/GenBank/DDBJ databases">
        <authorList>
            <person name="Tarantini F.S."/>
            <person name="Hong K.W."/>
            <person name="Chan K.G."/>
        </authorList>
    </citation>
    <scope>NUCLEOTIDE SEQUENCE</scope>
    <source>
        <strain evidence="3">32-07</strain>
    </source>
</reference>
<dbReference type="Proteomes" id="UP001049518">
    <property type="component" value="Chromosome"/>
</dbReference>
<organism evidence="3 4">
    <name type="scientific">Actinomadura graeca</name>
    <dbReference type="NCBI Taxonomy" id="2750812"/>
    <lineage>
        <taxon>Bacteria</taxon>
        <taxon>Bacillati</taxon>
        <taxon>Actinomycetota</taxon>
        <taxon>Actinomycetes</taxon>
        <taxon>Streptosporangiales</taxon>
        <taxon>Thermomonosporaceae</taxon>
        <taxon>Actinomadura</taxon>
    </lineage>
</organism>
<keyword evidence="2" id="KW-0472">Membrane</keyword>
<feature type="transmembrane region" description="Helical" evidence="2">
    <location>
        <begin position="17"/>
        <end position="40"/>
    </location>
</feature>